<dbReference type="GO" id="GO:0071555">
    <property type="term" value="P:cell wall organization"/>
    <property type="evidence" value="ECO:0007669"/>
    <property type="project" value="InterPro"/>
</dbReference>
<feature type="transmembrane region" description="Helical" evidence="14">
    <location>
        <begin position="167"/>
        <end position="188"/>
    </location>
</feature>
<feature type="transmembrane region" description="Helical" evidence="14">
    <location>
        <begin position="9"/>
        <end position="28"/>
    </location>
</feature>
<dbReference type="RefSeq" id="WP_090636391.1">
    <property type="nucleotide sequence ID" value="NZ_CVRB01000003.1"/>
</dbReference>
<dbReference type="OrthoDB" id="9815750at2"/>
<accession>A0A0U1P080</accession>
<evidence type="ECO:0000256" key="1">
    <source>
        <dbReference type="ARBA" id="ARBA00000085"/>
    </source>
</evidence>
<feature type="transmembrane region" description="Helical" evidence="14">
    <location>
        <begin position="134"/>
        <end position="155"/>
    </location>
</feature>
<dbReference type="InterPro" id="IPR003661">
    <property type="entry name" value="HisK_dim/P_dom"/>
</dbReference>
<evidence type="ECO:0000256" key="3">
    <source>
        <dbReference type="ARBA" id="ARBA00012438"/>
    </source>
</evidence>
<dbReference type="InterPro" id="IPR005467">
    <property type="entry name" value="His_kinase_dom"/>
</dbReference>
<dbReference type="InterPro" id="IPR036890">
    <property type="entry name" value="HATPase_C_sf"/>
</dbReference>
<keyword evidence="9 16" id="KW-0418">Kinase</keyword>
<keyword evidence="12" id="KW-0902">Two-component regulatory system</keyword>
<dbReference type="GO" id="GO:0005886">
    <property type="term" value="C:plasma membrane"/>
    <property type="evidence" value="ECO:0007669"/>
    <property type="project" value="UniProtKB-SubCell"/>
</dbReference>
<keyword evidence="13 14" id="KW-0472">Membrane</keyword>
<reference evidence="17" key="1">
    <citation type="submission" date="2015-05" db="EMBL/GenBank/DDBJ databases">
        <authorList>
            <person name="Urmite Genomes"/>
        </authorList>
    </citation>
    <scope>NUCLEOTIDE SEQUENCE [LARGE SCALE GENOMIC DNA]</scope>
    <source>
        <strain evidence="17">LF1</strain>
    </source>
</reference>
<dbReference type="AlphaFoldDB" id="A0A0U1P080"/>
<keyword evidence="8" id="KW-0547">Nucleotide-binding</keyword>
<evidence type="ECO:0000256" key="7">
    <source>
        <dbReference type="ARBA" id="ARBA00022692"/>
    </source>
</evidence>
<gene>
    <name evidence="16" type="ORF">BN000_03605</name>
</gene>
<evidence type="ECO:0000256" key="14">
    <source>
        <dbReference type="SAM" id="Phobius"/>
    </source>
</evidence>
<feature type="transmembrane region" description="Helical" evidence="14">
    <location>
        <begin position="104"/>
        <end position="122"/>
    </location>
</feature>
<dbReference type="InterPro" id="IPR011620">
    <property type="entry name" value="Sig_transdc_His_kinase_LytS_TM"/>
</dbReference>
<evidence type="ECO:0000256" key="11">
    <source>
        <dbReference type="ARBA" id="ARBA00022989"/>
    </source>
</evidence>
<evidence type="ECO:0000256" key="10">
    <source>
        <dbReference type="ARBA" id="ARBA00022840"/>
    </source>
</evidence>
<evidence type="ECO:0000256" key="12">
    <source>
        <dbReference type="ARBA" id="ARBA00023012"/>
    </source>
</evidence>
<keyword evidence="7 14" id="KW-0812">Transmembrane</keyword>
<evidence type="ECO:0000256" key="4">
    <source>
        <dbReference type="ARBA" id="ARBA00022475"/>
    </source>
</evidence>
<keyword evidence="6" id="KW-0808">Transferase</keyword>
<name>A0A0U1P080_9BACI</name>
<keyword evidence="5" id="KW-0597">Phosphoprotein</keyword>
<dbReference type="EMBL" id="CVRB01000003">
    <property type="protein sequence ID" value="CRK83633.1"/>
    <property type="molecule type" value="Genomic_DNA"/>
</dbReference>
<dbReference type="InterPro" id="IPR003594">
    <property type="entry name" value="HATPase_dom"/>
</dbReference>
<dbReference type="InterPro" id="IPR004358">
    <property type="entry name" value="Sig_transdc_His_kin-like_C"/>
</dbReference>
<keyword evidence="4" id="KW-1003">Cell membrane</keyword>
<dbReference type="SUPFAM" id="SSF47384">
    <property type="entry name" value="Homodimeric domain of signal transducing histidine kinase"/>
    <property type="match status" value="1"/>
</dbReference>
<dbReference type="CDD" id="cd00075">
    <property type="entry name" value="HATPase"/>
    <property type="match status" value="1"/>
</dbReference>
<feature type="transmembrane region" description="Helical" evidence="14">
    <location>
        <begin position="40"/>
        <end position="61"/>
    </location>
</feature>
<dbReference type="Proteomes" id="UP000199087">
    <property type="component" value="Unassembled WGS sequence"/>
</dbReference>
<dbReference type="PANTHER" id="PTHR43065:SF46">
    <property type="entry name" value="C4-DICARBOXYLATE TRANSPORT SENSOR PROTEIN DCTB"/>
    <property type="match status" value="1"/>
</dbReference>
<feature type="domain" description="Histidine kinase" evidence="15">
    <location>
        <begin position="212"/>
        <end position="399"/>
    </location>
</feature>
<evidence type="ECO:0000256" key="13">
    <source>
        <dbReference type="ARBA" id="ARBA00023136"/>
    </source>
</evidence>
<feature type="transmembrane region" description="Helical" evidence="14">
    <location>
        <begin position="73"/>
        <end position="98"/>
    </location>
</feature>
<dbReference type="CDD" id="cd00082">
    <property type="entry name" value="HisKA"/>
    <property type="match status" value="1"/>
</dbReference>
<dbReference type="Pfam" id="PF00512">
    <property type="entry name" value="HisKA"/>
    <property type="match status" value="1"/>
</dbReference>
<organism evidence="16 17">
    <name type="scientific">Neobacillus massiliamazoniensis</name>
    <dbReference type="NCBI Taxonomy" id="1499688"/>
    <lineage>
        <taxon>Bacteria</taxon>
        <taxon>Bacillati</taxon>
        <taxon>Bacillota</taxon>
        <taxon>Bacilli</taxon>
        <taxon>Bacillales</taxon>
        <taxon>Bacillaceae</taxon>
        <taxon>Neobacillus</taxon>
    </lineage>
</organism>
<evidence type="ECO:0000256" key="9">
    <source>
        <dbReference type="ARBA" id="ARBA00022777"/>
    </source>
</evidence>
<comment type="subcellular location">
    <subcellularLocation>
        <location evidence="2">Cell membrane</location>
        <topology evidence="2">Multi-pass membrane protein</topology>
    </subcellularLocation>
</comment>
<proteinExistence type="predicted"/>
<dbReference type="Pfam" id="PF07694">
    <property type="entry name" value="5TM-5TMR_LYT"/>
    <property type="match status" value="1"/>
</dbReference>
<dbReference type="Gene3D" id="1.10.287.130">
    <property type="match status" value="1"/>
</dbReference>
<dbReference type="SUPFAM" id="SSF55874">
    <property type="entry name" value="ATPase domain of HSP90 chaperone/DNA topoisomerase II/histidine kinase"/>
    <property type="match status" value="1"/>
</dbReference>
<dbReference type="GO" id="GO:0005524">
    <property type="term" value="F:ATP binding"/>
    <property type="evidence" value="ECO:0007669"/>
    <property type="project" value="UniProtKB-KW"/>
</dbReference>
<dbReference type="STRING" id="1499688.BN000_03605"/>
<dbReference type="SMART" id="SM00387">
    <property type="entry name" value="HATPase_c"/>
    <property type="match status" value="1"/>
</dbReference>
<dbReference type="Pfam" id="PF02518">
    <property type="entry name" value="HATPase_c"/>
    <property type="match status" value="1"/>
</dbReference>
<dbReference type="PROSITE" id="PS50109">
    <property type="entry name" value="HIS_KIN"/>
    <property type="match status" value="1"/>
</dbReference>
<evidence type="ECO:0000256" key="8">
    <source>
        <dbReference type="ARBA" id="ARBA00022741"/>
    </source>
</evidence>
<dbReference type="SMART" id="SM00388">
    <property type="entry name" value="HisKA"/>
    <property type="match status" value="1"/>
</dbReference>
<protein>
    <recommendedName>
        <fullName evidence="3">histidine kinase</fullName>
        <ecNumber evidence="3">2.7.13.3</ecNumber>
    </recommendedName>
</protein>
<keyword evidence="10" id="KW-0067">ATP-binding</keyword>
<evidence type="ECO:0000256" key="5">
    <source>
        <dbReference type="ARBA" id="ARBA00022553"/>
    </source>
</evidence>
<keyword evidence="17" id="KW-1185">Reference proteome</keyword>
<evidence type="ECO:0000313" key="17">
    <source>
        <dbReference type="Proteomes" id="UP000199087"/>
    </source>
</evidence>
<evidence type="ECO:0000256" key="2">
    <source>
        <dbReference type="ARBA" id="ARBA00004651"/>
    </source>
</evidence>
<comment type="catalytic activity">
    <reaction evidence="1">
        <text>ATP + protein L-histidine = ADP + protein N-phospho-L-histidine.</text>
        <dbReference type="EC" id="2.7.13.3"/>
    </reaction>
</comment>
<dbReference type="PANTHER" id="PTHR43065">
    <property type="entry name" value="SENSOR HISTIDINE KINASE"/>
    <property type="match status" value="1"/>
</dbReference>
<evidence type="ECO:0000256" key="6">
    <source>
        <dbReference type="ARBA" id="ARBA00022679"/>
    </source>
</evidence>
<sequence>MQVMIKDLLLNLFLITYMPLLLVSIWGEKFALLKNRMQKIVINIIGSIAAILCMTFPVHLANGFIFDLRNIPIIIILLFLGYKDSIPLIVTTLVYRFLIGGEGSYIYAIVHLTTFLIVPQFHTVYRTINLPKKVLLAGLITGFFSILALSIPLLFASSPLEYGNFVYYFFTIEVVGIMITAILIEYILKNIKQKDHYVKTEKLRVVGELAAGVSHEINNPLTVTYGFLQLLGEESLTPAERKKYITLALEELNRTHEIMENYLILANPYQDQIEKVNLKEEIQLIGEKLQGYAILQGVSITINCPQNLYLECERKKLQQVILNIAKNAIEAMDSGGILFIEFIQKKHHIIMNFQDNGIGMSPEQISKLGEPYFSSNTKGTGIGLMVAYRIIQSLGGTISCQPNKRRNRHKSDLTSKQQIAFLYVAFYLFRLF</sequence>
<evidence type="ECO:0000313" key="16">
    <source>
        <dbReference type="EMBL" id="CRK83633.1"/>
    </source>
</evidence>
<dbReference type="EC" id="2.7.13.3" evidence="3"/>
<keyword evidence="11 14" id="KW-1133">Transmembrane helix</keyword>
<evidence type="ECO:0000259" key="15">
    <source>
        <dbReference type="PROSITE" id="PS50109"/>
    </source>
</evidence>
<dbReference type="InterPro" id="IPR036097">
    <property type="entry name" value="HisK_dim/P_sf"/>
</dbReference>
<dbReference type="GO" id="GO:0000155">
    <property type="term" value="F:phosphorelay sensor kinase activity"/>
    <property type="evidence" value="ECO:0007669"/>
    <property type="project" value="InterPro"/>
</dbReference>
<dbReference type="Gene3D" id="3.30.565.10">
    <property type="entry name" value="Histidine kinase-like ATPase, C-terminal domain"/>
    <property type="match status" value="1"/>
</dbReference>
<dbReference type="PRINTS" id="PR00344">
    <property type="entry name" value="BCTRLSENSOR"/>
</dbReference>